<sequence>MGNEKPPDIRDPNYFEAKDGKVCPSCNGTGKYVPPGAKREAVCQKCKGKGWII</sequence>
<name>K9TIJ1_9CYAN</name>
<accession>K9TIJ1</accession>
<dbReference type="AlphaFoldDB" id="K9TIJ1"/>
<dbReference type="SUPFAM" id="SSF57938">
    <property type="entry name" value="DnaJ/Hsp40 cysteine-rich domain"/>
    <property type="match status" value="1"/>
</dbReference>
<dbReference type="KEGG" id="oac:Oscil6304_3089"/>
<dbReference type="InParanoid" id="K9TIJ1"/>
<organism evidence="1 2">
    <name type="scientific">Oscillatoria acuminata PCC 6304</name>
    <dbReference type="NCBI Taxonomy" id="56110"/>
    <lineage>
        <taxon>Bacteria</taxon>
        <taxon>Bacillati</taxon>
        <taxon>Cyanobacteriota</taxon>
        <taxon>Cyanophyceae</taxon>
        <taxon>Oscillatoriophycideae</taxon>
        <taxon>Oscillatoriales</taxon>
        <taxon>Oscillatoriaceae</taxon>
        <taxon>Oscillatoria</taxon>
    </lineage>
</organism>
<dbReference type="STRING" id="56110.Oscil6304_3089"/>
<dbReference type="HOGENOM" id="CLU_3064172_0_0_3"/>
<dbReference type="OrthoDB" id="427691at2"/>
<dbReference type="InterPro" id="IPR036410">
    <property type="entry name" value="HSP_DnaJ_Cys-rich_dom_sf"/>
</dbReference>
<reference evidence="1 2" key="1">
    <citation type="submission" date="2012-06" db="EMBL/GenBank/DDBJ databases">
        <title>Finished chromosome of genome of Oscillatoria acuminata PCC 6304.</title>
        <authorList>
            <consortium name="US DOE Joint Genome Institute"/>
            <person name="Gugger M."/>
            <person name="Coursin T."/>
            <person name="Rippka R."/>
            <person name="Tandeau De Marsac N."/>
            <person name="Huntemann M."/>
            <person name="Wei C.-L."/>
            <person name="Han J."/>
            <person name="Detter J.C."/>
            <person name="Han C."/>
            <person name="Tapia R."/>
            <person name="Davenport K."/>
            <person name="Daligault H."/>
            <person name="Erkkila T."/>
            <person name="Gu W."/>
            <person name="Munk A.C.C."/>
            <person name="Teshima H."/>
            <person name="Xu Y."/>
            <person name="Chain P."/>
            <person name="Chen A."/>
            <person name="Krypides N."/>
            <person name="Mavromatis K."/>
            <person name="Markowitz V."/>
            <person name="Szeto E."/>
            <person name="Ivanova N."/>
            <person name="Mikhailova N."/>
            <person name="Ovchinnikova G."/>
            <person name="Pagani I."/>
            <person name="Pati A."/>
            <person name="Goodwin L."/>
            <person name="Peters L."/>
            <person name="Pitluck S."/>
            <person name="Woyke T."/>
            <person name="Kerfeld C."/>
        </authorList>
    </citation>
    <scope>NUCLEOTIDE SEQUENCE [LARGE SCALE GENOMIC DNA]</scope>
    <source>
        <strain evidence="1 2">PCC 6304</strain>
    </source>
</reference>
<keyword evidence="2" id="KW-1185">Reference proteome</keyword>
<gene>
    <name evidence="1" type="ORF">Oscil6304_3089</name>
</gene>
<dbReference type="RefSeq" id="WP_015149306.1">
    <property type="nucleotide sequence ID" value="NC_019693.1"/>
</dbReference>
<proteinExistence type="predicted"/>
<evidence type="ECO:0000313" key="2">
    <source>
        <dbReference type="Proteomes" id="UP000010367"/>
    </source>
</evidence>
<dbReference type="EMBL" id="CP003607">
    <property type="protein sequence ID" value="AFY82672.1"/>
    <property type="molecule type" value="Genomic_DNA"/>
</dbReference>
<dbReference type="Gene3D" id="6.20.20.10">
    <property type="match status" value="1"/>
</dbReference>
<evidence type="ECO:0000313" key="1">
    <source>
        <dbReference type="EMBL" id="AFY82672.1"/>
    </source>
</evidence>
<protein>
    <submittedName>
        <fullName evidence="1">Uncharacterized protein</fullName>
    </submittedName>
</protein>
<dbReference type="Proteomes" id="UP000010367">
    <property type="component" value="Chromosome"/>
</dbReference>